<evidence type="ECO:0000313" key="1">
    <source>
        <dbReference type="EMBL" id="BDS07355.1"/>
    </source>
</evidence>
<accession>A0AAT9FN20</accession>
<evidence type="ECO:0008006" key="2">
    <source>
        <dbReference type="Google" id="ProtNLM"/>
    </source>
</evidence>
<gene>
    <name evidence="1" type="ORF">NT6N_23950</name>
</gene>
<organism evidence="1">
    <name type="scientific">Oceaniferula spumae</name>
    <dbReference type="NCBI Taxonomy" id="2979115"/>
    <lineage>
        <taxon>Bacteria</taxon>
        <taxon>Pseudomonadati</taxon>
        <taxon>Verrucomicrobiota</taxon>
        <taxon>Verrucomicrobiia</taxon>
        <taxon>Verrucomicrobiales</taxon>
        <taxon>Verrucomicrobiaceae</taxon>
        <taxon>Oceaniferula</taxon>
    </lineage>
</organism>
<reference evidence="1" key="1">
    <citation type="submission" date="2024-07" db="EMBL/GenBank/DDBJ databases">
        <title>Complete genome sequence of Verrucomicrobiaceae bacterium NT6N.</title>
        <authorList>
            <person name="Huang C."/>
            <person name="Takami H."/>
            <person name="Hamasaki K."/>
        </authorList>
    </citation>
    <scope>NUCLEOTIDE SEQUENCE</scope>
    <source>
        <strain evidence="1">NT6N</strain>
    </source>
</reference>
<dbReference type="EMBL" id="AP026866">
    <property type="protein sequence ID" value="BDS07355.1"/>
    <property type="molecule type" value="Genomic_DNA"/>
</dbReference>
<sequence>MAANLFYSARLSSTLANKKMKTLTIAILGMVMFCADSTLANWDNKMTTKKLYQGVMIELSLREGEVKHTDEEVALANEVERYVEGFLDAIDIRDEAIRIRIIDGIKTHLDKNPQQKKRKVRLVMLDVIKIQMAEDEKVKKKK</sequence>
<name>A0AAT9FN20_9BACT</name>
<proteinExistence type="predicted"/>
<dbReference type="KEGG" id="osu:NT6N_23950"/>
<dbReference type="AlphaFoldDB" id="A0AAT9FN20"/>
<protein>
    <recommendedName>
        <fullName evidence="2">Flagellar protein FliL</fullName>
    </recommendedName>
</protein>